<dbReference type="SUPFAM" id="SSF55658">
    <property type="entry name" value="L9 N-domain-like"/>
    <property type="match status" value="1"/>
</dbReference>
<evidence type="ECO:0000256" key="1">
    <source>
        <dbReference type="SAM" id="MobiDB-lite"/>
    </source>
</evidence>
<feature type="domain" description="Ribonuclease H1 N-terminal" evidence="2">
    <location>
        <begin position="246"/>
        <end position="287"/>
    </location>
</feature>
<comment type="caution">
    <text evidence="3">The sequence shown here is derived from an EMBL/GenBank/DDBJ whole genome shotgun (WGS) entry which is preliminary data.</text>
</comment>
<reference evidence="3" key="1">
    <citation type="submission" date="2023-03" db="EMBL/GenBank/DDBJ databases">
        <title>Massive genome expansion in bonnet fungi (Mycena s.s.) driven by repeated elements and novel gene families across ecological guilds.</title>
        <authorList>
            <consortium name="Lawrence Berkeley National Laboratory"/>
            <person name="Harder C.B."/>
            <person name="Miyauchi S."/>
            <person name="Viragh M."/>
            <person name="Kuo A."/>
            <person name="Thoen E."/>
            <person name="Andreopoulos B."/>
            <person name="Lu D."/>
            <person name="Skrede I."/>
            <person name="Drula E."/>
            <person name="Henrissat B."/>
            <person name="Morin E."/>
            <person name="Kohler A."/>
            <person name="Barry K."/>
            <person name="LaButti K."/>
            <person name="Morin E."/>
            <person name="Salamov A."/>
            <person name="Lipzen A."/>
            <person name="Mereny Z."/>
            <person name="Hegedus B."/>
            <person name="Baldrian P."/>
            <person name="Stursova M."/>
            <person name="Weitz H."/>
            <person name="Taylor A."/>
            <person name="Grigoriev I.V."/>
            <person name="Nagy L.G."/>
            <person name="Martin F."/>
            <person name="Kauserud H."/>
        </authorList>
    </citation>
    <scope>NUCLEOTIDE SEQUENCE</scope>
    <source>
        <strain evidence="3">9284</strain>
    </source>
</reference>
<evidence type="ECO:0000313" key="3">
    <source>
        <dbReference type="EMBL" id="KAJ7626015.1"/>
    </source>
</evidence>
<gene>
    <name evidence="3" type="ORF">FB45DRAFT_1030332</name>
</gene>
<dbReference type="EMBL" id="JARKIF010000012">
    <property type="protein sequence ID" value="KAJ7626015.1"/>
    <property type="molecule type" value="Genomic_DNA"/>
</dbReference>
<dbReference type="AlphaFoldDB" id="A0AAD7BNI9"/>
<sequence>MGIPVPHQCRCIIGEERQVLLFPCYLVDRPIVPINLAPHARTLGASPSALDPYLVPNPARCQHCPKPFFRLPSRPDLAFSMFTPCVHGPESQDPNKTVAAMMPSGEHYKTCLGNLVIVKHSAPADQRLSNRDMPVENIVDADIPLLRDMKQDRLGALVSASSYDIPIPGSICRLSAPPPTLSPPPPPPRTPPPPPYGPTSLYRVSSPAGLTYTRDWSEVAHAIRTRPATHVRAVVRIPKHARNCKLFVVFRGRTVGLKNTWAQVQEATSGFRFALFQGYRSRAVAQAAFLHAQQHSWVSTQATLAATPIPAALAPRPLATGVPPPPLSRRESGGFWYLVYVGVNPGIFPTHHECALNVLGIDDAAYDKVPLFAEAHAKFERARNAGQVLAVVP</sequence>
<keyword evidence="4" id="KW-1185">Reference proteome</keyword>
<protein>
    <recommendedName>
        <fullName evidence="2">Ribonuclease H1 N-terminal domain-containing protein</fullName>
    </recommendedName>
</protein>
<dbReference type="Pfam" id="PF01693">
    <property type="entry name" value="Cauli_VI"/>
    <property type="match status" value="1"/>
</dbReference>
<dbReference type="Proteomes" id="UP001221142">
    <property type="component" value="Unassembled WGS sequence"/>
</dbReference>
<dbReference type="Gene3D" id="3.40.970.10">
    <property type="entry name" value="Ribonuclease H1, N-terminal domain"/>
    <property type="match status" value="1"/>
</dbReference>
<evidence type="ECO:0000313" key="4">
    <source>
        <dbReference type="Proteomes" id="UP001221142"/>
    </source>
</evidence>
<name>A0AAD7BNI9_9AGAR</name>
<dbReference type="InterPro" id="IPR037056">
    <property type="entry name" value="RNase_H1_N_sf"/>
</dbReference>
<feature type="compositionally biased region" description="Pro residues" evidence="1">
    <location>
        <begin position="176"/>
        <end position="197"/>
    </location>
</feature>
<evidence type="ECO:0000259" key="2">
    <source>
        <dbReference type="Pfam" id="PF01693"/>
    </source>
</evidence>
<accession>A0AAD7BNI9</accession>
<organism evidence="3 4">
    <name type="scientific">Roridomyces roridus</name>
    <dbReference type="NCBI Taxonomy" id="1738132"/>
    <lineage>
        <taxon>Eukaryota</taxon>
        <taxon>Fungi</taxon>
        <taxon>Dikarya</taxon>
        <taxon>Basidiomycota</taxon>
        <taxon>Agaricomycotina</taxon>
        <taxon>Agaricomycetes</taxon>
        <taxon>Agaricomycetidae</taxon>
        <taxon>Agaricales</taxon>
        <taxon>Marasmiineae</taxon>
        <taxon>Mycenaceae</taxon>
        <taxon>Roridomyces</taxon>
    </lineage>
</organism>
<feature type="region of interest" description="Disordered" evidence="1">
    <location>
        <begin position="174"/>
        <end position="200"/>
    </location>
</feature>
<dbReference type="InterPro" id="IPR011320">
    <property type="entry name" value="RNase_H1_N"/>
</dbReference>
<proteinExistence type="predicted"/>
<dbReference type="InterPro" id="IPR009027">
    <property type="entry name" value="Ribosomal_bL9/RNase_H1_N"/>
</dbReference>